<dbReference type="OrthoDB" id="448448at2759"/>
<gene>
    <name evidence="5" type="ORF">K493DRAFT_295031</name>
</gene>
<evidence type="ECO:0000256" key="2">
    <source>
        <dbReference type="ARBA" id="ARBA00022801"/>
    </source>
</evidence>
<dbReference type="GO" id="GO:0005524">
    <property type="term" value="F:ATP binding"/>
    <property type="evidence" value="ECO:0007669"/>
    <property type="project" value="UniProtKB-KW"/>
</dbReference>
<dbReference type="GO" id="GO:0016787">
    <property type="term" value="F:hydrolase activity"/>
    <property type="evidence" value="ECO:0007669"/>
    <property type="project" value="UniProtKB-KW"/>
</dbReference>
<dbReference type="EMBL" id="MCFE01000001">
    <property type="protein sequence ID" value="ORY08442.1"/>
    <property type="molecule type" value="Genomic_DNA"/>
</dbReference>
<dbReference type="CDD" id="cd18793">
    <property type="entry name" value="SF2_C_SNF"/>
    <property type="match status" value="1"/>
</dbReference>
<keyword evidence="1" id="KW-0547">Nucleotide-binding</keyword>
<evidence type="ECO:0000256" key="3">
    <source>
        <dbReference type="ARBA" id="ARBA00022840"/>
    </source>
</evidence>
<evidence type="ECO:0000256" key="4">
    <source>
        <dbReference type="SAM" id="MobiDB-lite"/>
    </source>
</evidence>
<dbReference type="InterPro" id="IPR027417">
    <property type="entry name" value="P-loop_NTPase"/>
</dbReference>
<dbReference type="GO" id="GO:0006281">
    <property type="term" value="P:DNA repair"/>
    <property type="evidence" value="ECO:0007669"/>
    <property type="project" value="TreeGrafter"/>
</dbReference>
<keyword evidence="6" id="KW-1185">Reference proteome</keyword>
<protein>
    <recommendedName>
        <fullName evidence="7">Helicase C-terminal domain-containing protein</fullName>
    </recommendedName>
</protein>
<dbReference type="InParanoid" id="A0A1Y1ZDS5"/>
<keyword evidence="2" id="KW-0378">Hydrolase</keyword>
<reference evidence="5 6" key="1">
    <citation type="submission" date="2016-07" db="EMBL/GenBank/DDBJ databases">
        <title>Pervasive Adenine N6-methylation of Active Genes in Fungi.</title>
        <authorList>
            <consortium name="DOE Joint Genome Institute"/>
            <person name="Mondo S.J."/>
            <person name="Dannebaum R.O."/>
            <person name="Kuo R.C."/>
            <person name="Labutti K."/>
            <person name="Haridas S."/>
            <person name="Kuo A."/>
            <person name="Salamov A."/>
            <person name="Ahrendt S.R."/>
            <person name="Lipzen A."/>
            <person name="Sullivan W."/>
            <person name="Andreopoulos W.B."/>
            <person name="Clum A."/>
            <person name="Lindquist E."/>
            <person name="Daum C."/>
            <person name="Ramamoorthy G.K."/>
            <person name="Gryganskyi A."/>
            <person name="Culley D."/>
            <person name="Magnuson J.K."/>
            <person name="James T.Y."/>
            <person name="O'Malley M.A."/>
            <person name="Stajich J.E."/>
            <person name="Spatafora J.W."/>
            <person name="Visel A."/>
            <person name="Grigoriev I.V."/>
        </authorList>
    </citation>
    <scope>NUCLEOTIDE SEQUENCE [LARGE SCALE GENOMIC DNA]</scope>
    <source>
        <strain evidence="5 6">CBS 931.73</strain>
    </source>
</reference>
<evidence type="ECO:0000256" key="1">
    <source>
        <dbReference type="ARBA" id="ARBA00022741"/>
    </source>
</evidence>
<evidence type="ECO:0008006" key="7">
    <source>
        <dbReference type="Google" id="ProtNLM"/>
    </source>
</evidence>
<dbReference type="GO" id="GO:0005634">
    <property type="term" value="C:nucleus"/>
    <property type="evidence" value="ECO:0007669"/>
    <property type="project" value="TreeGrafter"/>
</dbReference>
<dbReference type="Gene3D" id="3.40.50.300">
    <property type="entry name" value="P-loop containing nucleotide triphosphate hydrolases"/>
    <property type="match status" value="2"/>
</dbReference>
<dbReference type="InterPro" id="IPR050628">
    <property type="entry name" value="SNF2_RAD54_helicase_TF"/>
</dbReference>
<sequence length="303" mass="34250">MNTIDREEDDVEAVSAGILDEISTLLGSGDKEEEAVASTSNSNPSSLLPKMTSEQVEIDHAIDNNNATPNEDILKTNTQQRGNTTEGLDLEQVFMEDFISGVANNTVNKHSVKTQQVIDILQKEILANGEHNWVVIFSSFNLMLDLIAYYLKRNSIPFLTITGYTPVQVKKSNLKQFAPLVPENGIQMVSVAIFTDNWWNPFVEAQAKACVWRVNQPKDVVSYQRIKQDSIESQGLIDSQTQKLNLLTRMSNTIVDESSKVPISLNLQRKMTYDDDDDDDDDDLKRKEKESERRRLLNRIAVQ</sequence>
<organism evidence="5 6">
    <name type="scientific">Basidiobolus meristosporus CBS 931.73</name>
    <dbReference type="NCBI Taxonomy" id="1314790"/>
    <lineage>
        <taxon>Eukaryota</taxon>
        <taxon>Fungi</taxon>
        <taxon>Fungi incertae sedis</taxon>
        <taxon>Zoopagomycota</taxon>
        <taxon>Entomophthoromycotina</taxon>
        <taxon>Basidiobolomycetes</taxon>
        <taxon>Basidiobolales</taxon>
        <taxon>Basidiobolaceae</taxon>
        <taxon>Basidiobolus</taxon>
    </lineage>
</organism>
<feature type="compositionally biased region" description="Low complexity" evidence="4">
    <location>
        <begin position="40"/>
        <end position="49"/>
    </location>
</feature>
<name>A0A1Y1ZDS5_9FUNG</name>
<keyword evidence="3" id="KW-0067">ATP-binding</keyword>
<dbReference type="Proteomes" id="UP000193498">
    <property type="component" value="Unassembled WGS sequence"/>
</dbReference>
<proteinExistence type="predicted"/>
<dbReference type="STRING" id="1314790.A0A1Y1ZDS5"/>
<dbReference type="SUPFAM" id="SSF52540">
    <property type="entry name" value="P-loop containing nucleoside triphosphate hydrolases"/>
    <property type="match status" value="1"/>
</dbReference>
<comment type="caution">
    <text evidence="5">The sequence shown here is derived from an EMBL/GenBank/DDBJ whole genome shotgun (WGS) entry which is preliminary data.</text>
</comment>
<feature type="region of interest" description="Disordered" evidence="4">
    <location>
        <begin position="27"/>
        <end position="49"/>
    </location>
</feature>
<dbReference type="GO" id="GO:0008094">
    <property type="term" value="F:ATP-dependent activity, acting on DNA"/>
    <property type="evidence" value="ECO:0007669"/>
    <property type="project" value="TreeGrafter"/>
</dbReference>
<accession>A0A1Y1ZDS5</accession>
<dbReference type="InterPro" id="IPR049730">
    <property type="entry name" value="SNF2/RAD54-like_C"/>
</dbReference>
<dbReference type="AlphaFoldDB" id="A0A1Y1ZDS5"/>
<dbReference type="PANTHER" id="PTHR45626">
    <property type="entry name" value="TRANSCRIPTION TERMINATION FACTOR 2-RELATED"/>
    <property type="match status" value="1"/>
</dbReference>
<evidence type="ECO:0000313" key="5">
    <source>
        <dbReference type="EMBL" id="ORY08442.1"/>
    </source>
</evidence>
<evidence type="ECO:0000313" key="6">
    <source>
        <dbReference type="Proteomes" id="UP000193498"/>
    </source>
</evidence>